<evidence type="ECO:0000256" key="1">
    <source>
        <dbReference type="ARBA" id="ARBA00022741"/>
    </source>
</evidence>
<evidence type="ECO:0000313" key="4">
    <source>
        <dbReference type="EMBL" id="VYU54605.1"/>
    </source>
</evidence>
<dbReference type="GO" id="GO:0051607">
    <property type="term" value="P:defense response to virus"/>
    <property type="evidence" value="ECO:0007669"/>
    <property type="project" value="UniProtKB-KW"/>
</dbReference>
<dbReference type="GO" id="GO:0000166">
    <property type="term" value="F:nucleotide binding"/>
    <property type="evidence" value="ECO:0007669"/>
    <property type="project" value="UniProtKB-KW"/>
</dbReference>
<reference evidence="4" key="1">
    <citation type="submission" date="2019-11" db="EMBL/GenBank/DDBJ databases">
        <authorList>
            <person name="Feng L."/>
        </authorList>
    </citation>
    <scope>NUCLEOTIDE SEQUENCE</scope>
    <source>
        <strain evidence="4">IbartlettiiLFYP30</strain>
    </source>
</reference>
<dbReference type="Gene3D" id="3.30.70.270">
    <property type="match status" value="1"/>
</dbReference>
<organism evidence="4">
    <name type="scientific">Intestinibacter bartlettii</name>
    <dbReference type="NCBI Taxonomy" id="261299"/>
    <lineage>
        <taxon>Bacteria</taxon>
        <taxon>Bacillati</taxon>
        <taxon>Bacillota</taxon>
        <taxon>Clostridia</taxon>
        <taxon>Peptostreptococcales</taxon>
        <taxon>Peptostreptococcaceae</taxon>
        <taxon>Intestinibacter</taxon>
    </lineage>
</organism>
<proteinExistence type="predicted"/>
<dbReference type="AlphaFoldDB" id="A0A6N3FRE5"/>
<keyword evidence="2" id="KW-0051">Antiviral defense</keyword>
<dbReference type="Pfam" id="PF22335">
    <property type="entry name" value="Cas10-Cmr2_palm2"/>
    <property type="match status" value="1"/>
</dbReference>
<dbReference type="EMBL" id="CACRUE010000045">
    <property type="protein sequence ID" value="VYU54605.1"/>
    <property type="molecule type" value="Genomic_DNA"/>
</dbReference>
<protein>
    <recommendedName>
        <fullName evidence="3">Cas10/Cmr2 second palm domain-containing protein</fullName>
    </recommendedName>
</protein>
<sequence length="537" mass="61794">MEKFLVISEVSKKQGYIFKTNKLKENIGASTIIEYITEGLPKEKLAEVLGKIDIADNIVNAGGGNSLFIVDKEDDAKEFISRTTRTVLKDFPGVEFFMAYQKFDYDKDSIIDAIDEIYKKLNDKKSARASVFRKKSYGIEQNCVTTGLPAYKRYDDVFLSRESYVKREWSKDEKQDKIKNTISEVIEEFDKGRGYRFTKEIEALITEKGNNSYVAIVSLDGNKMGQKIQHMKDEARKKEDKNNMAESNKKYIEKLTAFSNNIKEYYKTAFIDMLNVIDKNHDKVSESLKLKDNIMPVRPIILAGDDVCFICNAKIALECVNLFIESLNKHSVEGEQLNACAGICMLRSSYPFDKGYEIAENLCKNGKAKIVDSNDASLVDFHICQGEISTSLSEIRNRAHINKEIELNIKPFYINITEVENNSQQSSDETRKRVITEKDTFNTYENFKAEFKRIEQKTKDCKGKIRKLRDVFPQGEEKTRLFMNKNMIADEFNHGFKLPKGKVNYGFYEVDGKKTCLYFDIIELQDMFLNLDSDIEG</sequence>
<accession>A0A6N3FRE5</accession>
<dbReference type="InterPro" id="IPR054767">
    <property type="entry name" value="Cas10-Cmr2_palm2"/>
</dbReference>
<evidence type="ECO:0000259" key="3">
    <source>
        <dbReference type="Pfam" id="PF22335"/>
    </source>
</evidence>
<dbReference type="RefSeq" id="WP_024037071.1">
    <property type="nucleotide sequence ID" value="NZ_CACRUE010000045.1"/>
</dbReference>
<feature type="domain" description="Cas10/Cmr2 second palm" evidence="3">
    <location>
        <begin position="213"/>
        <end position="367"/>
    </location>
</feature>
<dbReference type="InterPro" id="IPR043128">
    <property type="entry name" value="Rev_trsase/Diguanyl_cyclase"/>
</dbReference>
<evidence type="ECO:0000256" key="2">
    <source>
        <dbReference type="ARBA" id="ARBA00023118"/>
    </source>
</evidence>
<keyword evidence="1" id="KW-0547">Nucleotide-binding</keyword>
<name>A0A6N3FRE5_9FIRM</name>
<gene>
    <name evidence="4" type="ORF">IBLFYP30_00531</name>
</gene>